<dbReference type="SUPFAM" id="SSF103481">
    <property type="entry name" value="Multidrug resistance efflux transporter EmrE"/>
    <property type="match status" value="2"/>
</dbReference>
<feature type="transmembrane region" description="Helical" evidence="1">
    <location>
        <begin position="60"/>
        <end position="78"/>
    </location>
</feature>
<name>Q1J1R1_DEIGD</name>
<dbReference type="Proteomes" id="UP000002431">
    <property type="component" value="Chromosome"/>
</dbReference>
<feature type="transmembrane region" description="Helical" evidence="1">
    <location>
        <begin position="197"/>
        <end position="216"/>
    </location>
</feature>
<dbReference type="AlphaFoldDB" id="Q1J1R1"/>
<evidence type="ECO:0000313" key="3">
    <source>
        <dbReference type="EMBL" id="ABF44573.1"/>
    </source>
</evidence>
<organism evidence="3 4">
    <name type="scientific">Deinococcus geothermalis (strain DSM 11300 / CIP 105573 / AG-3a)</name>
    <dbReference type="NCBI Taxonomy" id="319795"/>
    <lineage>
        <taxon>Bacteria</taxon>
        <taxon>Thermotogati</taxon>
        <taxon>Deinococcota</taxon>
        <taxon>Deinococci</taxon>
        <taxon>Deinococcales</taxon>
        <taxon>Deinococcaceae</taxon>
        <taxon>Deinococcus</taxon>
    </lineage>
</organism>
<feature type="transmembrane region" description="Helical" evidence="1">
    <location>
        <begin position="286"/>
        <end position="304"/>
    </location>
</feature>
<gene>
    <name evidence="3" type="ordered locus">Dgeo_0270</name>
</gene>
<keyword evidence="1" id="KW-0812">Transmembrane</keyword>
<dbReference type="EMBL" id="CP000359">
    <property type="protein sequence ID" value="ABF44573.1"/>
    <property type="molecule type" value="Genomic_DNA"/>
</dbReference>
<dbReference type="KEGG" id="dge:Dgeo_0270"/>
<dbReference type="Pfam" id="PF00892">
    <property type="entry name" value="EamA"/>
    <property type="match status" value="2"/>
</dbReference>
<feature type="transmembrane region" description="Helical" evidence="1">
    <location>
        <begin position="168"/>
        <end position="185"/>
    </location>
</feature>
<dbReference type="InterPro" id="IPR037185">
    <property type="entry name" value="EmrE-like"/>
</dbReference>
<keyword evidence="4" id="KW-1185">Reference proteome</keyword>
<proteinExistence type="predicted"/>
<feature type="transmembrane region" description="Helical" evidence="1">
    <location>
        <begin position="261"/>
        <end position="280"/>
    </location>
</feature>
<keyword evidence="1" id="KW-0472">Membrane</keyword>
<feature type="transmembrane region" description="Helical" evidence="1">
    <location>
        <begin position="30"/>
        <end position="48"/>
    </location>
</feature>
<protein>
    <submittedName>
        <fullName evidence="3">Permease of the drug/metabolite transporter (DMT) superfamily</fullName>
    </submittedName>
</protein>
<dbReference type="eggNOG" id="COG0697">
    <property type="taxonomic scope" value="Bacteria"/>
</dbReference>
<sequence length="309" mass="31207">MYAKVGPEGATLERVTVTPAPAAPPTTVRAGLGLALVAALGFSTLGIWGKLAGRVGLDSFSVLAWRFGLVALALLPLAGRELTWRQRRPLLGVGLLYALATTCYFGALSRITAGATGLLLYLAPAFVILFAWLLGRRPDAAKLGAVALAALGLGLVVGIPGAGDRDPLGLGLGAGAGALYAAYLLASERWLSGVPPLASTGHMALVAGLYFAALAAGTGTLHVPTTAAQWGVIVGMAALATLVAVPALYGAVERLGAARASLIGTLEPLFTVLLTFLILAEPLRPAVLLGGALILAGAVLAQRGNRSAP</sequence>
<feature type="transmembrane region" description="Helical" evidence="1">
    <location>
        <begin position="143"/>
        <end position="162"/>
    </location>
</feature>
<feature type="domain" description="EamA" evidence="2">
    <location>
        <begin position="169"/>
        <end position="300"/>
    </location>
</feature>
<dbReference type="RefSeq" id="WP_011529418.1">
    <property type="nucleotide sequence ID" value="NC_008025.1"/>
</dbReference>
<evidence type="ECO:0000256" key="1">
    <source>
        <dbReference type="SAM" id="Phobius"/>
    </source>
</evidence>
<feature type="transmembrane region" description="Helical" evidence="1">
    <location>
        <begin position="228"/>
        <end position="249"/>
    </location>
</feature>
<feature type="domain" description="EamA" evidence="2">
    <location>
        <begin position="31"/>
        <end position="157"/>
    </location>
</feature>
<dbReference type="InterPro" id="IPR000620">
    <property type="entry name" value="EamA_dom"/>
</dbReference>
<keyword evidence="1" id="KW-1133">Transmembrane helix</keyword>
<feature type="transmembrane region" description="Helical" evidence="1">
    <location>
        <begin position="113"/>
        <end position="134"/>
    </location>
</feature>
<feature type="transmembrane region" description="Helical" evidence="1">
    <location>
        <begin position="90"/>
        <end position="107"/>
    </location>
</feature>
<dbReference type="PANTHER" id="PTHR22911">
    <property type="entry name" value="ACYL-MALONYL CONDENSING ENZYME-RELATED"/>
    <property type="match status" value="1"/>
</dbReference>
<reference evidence="3" key="1">
    <citation type="submission" date="2006-04" db="EMBL/GenBank/DDBJ databases">
        <title>Complete sequence of chromosome of Deinococcus geothermalis DSM 11300.</title>
        <authorList>
            <consortium name="US DOE Joint Genome Institute"/>
            <person name="Copeland A."/>
            <person name="Lucas S."/>
            <person name="Lapidus A."/>
            <person name="Barry K."/>
            <person name="Detter J.C."/>
            <person name="Glavina del Rio T."/>
            <person name="Hammon N."/>
            <person name="Israni S."/>
            <person name="Dalin E."/>
            <person name="Tice H."/>
            <person name="Pitluck S."/>
            <person name="Brettin T."/>
            <person name="Bruce D."/>
            <person name="Han C."/>
            <person name="Tapia R."/>
            <person name="Saunders E."/>
            <person name="Gilna P."/>
            <person name="Schmutz J."/>
            <person name="Larimer F."/>
            <person name="Land M."/>
            <person name="Hauser L."/>
            <person name="Kyrpides N."/>
            <person name="Kim E."/>
            <person name="Daly M.J."/>
            <person name="Fredrickson J.K."/>
            <person name="Makarova K.S."/>
            <person name="Gaidamakova E.K."/>
            <person name="Zhai M."/>
            <person name="Richardson P."/>
        </authorList>
    </citation>
    <scope>NUCLEOTIDE SEQUENCE</scope>
    <source>
        <strain evidence="3">DSM 11300</strain>
    </source>
</reference>
<dbReference type="HOGENOM" id="CLU_033863_9_3_0"/>
<evidence type="ECO:0000259" key="2">
    <source>
        <dbReference type="Pfam" id="PF00892"/>
    </source>
</evidence>
<evidence type="ECO:0000313" key="4">
    <source>
        <dbReference type="Proteomes" id="UP000002431"/>
    </source>
</evidence>
<dbReference type="PANTHER" id="PTHR22911:SF79">
    <property type="entry name" value="MOBA-LIKE NTP TRANSFERASE DOMAIN-CONTAINING PROTEIN"/>
    <property type="match status" value="1"/>
</dbReference>
<dbReference type="STRING" id="319795.Dgeo_0270"/>
<accession>Q1J1R1</accession>
<dbReference type="GO" id="GO:0016020">
    <property type="term" value="C:membrane"/>
    <property type="evidence" value="ECO:0007669"/>
    <property type="project" value="InterPro"/>
</dbReference>